<dbReference type="GO" id="GO:0003964">
    <property type="term" value="F:RNA-directed DNA polymerase activity"/>
    <property type="evidence" value="ECO:0007669"/>
    <property type="project" value="UniProtKB-KW"/>
</dbReference>
<evidence type="ECO:0000256" key="5">
    <source>
        <dbReference type="ARBA" id="ARBA00022842"/>
    </source>
</evidence>
<proteinExistence type="inferred from homology"/>
<evidence type="ECO:0000256" key="2">
    <source>
        <dbReference type="ARBA" id="ARBA00022679"/>
    </source>
</evidence>
<evidence type="ECO:0000256" key="8">
    <source>
        <dbReference type="ARBA" id="ARBA00048173"/>
    </source>
</evidence>
<evidence type="ECO:0000256" key="6">
    <source>
        <dbReference type="ARBA" id="ARBA00022918"/>
    </source>
</evidence>
<keyword evidence="4" id="KW-0479">Metal-binding</keyword>
<dbReference type="EC" id="2.7.7.49" evidence="1"/>
<reference evidence="10" key="1">
    <citation type="submission" date="2020-04" db="EMBL/GenBank/DDBJ databases">
        <title>Global-level population genomics supports evidence of horizontal gene transfer on evolution of Rhizobia in Lentils.</title>
        <authorList>
            <person name="Gai Y."/>
            <person name="Cook D."/>
            <person name="Riely B."/>
        </authorList>
    </citation>
    <scope>NUCLEOTIDE SEQUENCE</scope>
    <source>
        <strain evidence="10">Derici101B</strain>
    </source>
</reference>
<evidence type="ECO:0000256" key="4">
    <source>
        <dbReference type="ARBA" id="ARBA00022723"/>
    </source>
</evidence>
<keyword evidence="5" id="KW-0460">Magnesium</keyword>
<evidence type="ECO:0000256" key="1">
    <source>
        <dbReference type="ARBA" id="ARBA00012493"/>
    </source>
</evidence>
<sequence length="379" mass="42630">MNYVNLKVSPPIMPISVEDWRAFFSLSVKRDSKLVEGYIRFIELCENKGLPPIFEERHLAHLIGIPYSNMAYFFSVASGRYRTFTIPKRRGGRREINVPTPLLLAIQQWILHNILYKLPMSEFAHGGVPGRSILSNARAHLGAKAVLRVDLKQFFDSVEFPIGIPIFEAAGYSPKMSKSLALLCFENGRLPQGAATSSTLANLAAISLDIRLSKLANKFELTYTRYVDDLTFSGRSIGPGFISAVEGVVEQCRFVVNAEKTQLARGKSPKFVTGLAVGGDRLRIPRAFRREVRNQAFQITRRGVQNHLEAIESSDPLIIEKVLGQLAFWLQVEPESAMARKLFANLSLYRRTVSTDTLLPPPRRIIQIGTMPIDERRKE</sequence>
<gene>
    <name evidence="10" type="ORF">HFO42_10585</name>
</gene>
<keyword evidence="6 10" id="KW-0695">RNA-directed DNA polymerase</keyword>
<dbReference type="Pfam" id="PF00078">
    <property type="entry name" value="RVT_1"/>
    <property type="match status" value="1"/>
</dbReference>
<dbReference type="AlphaFoldDB" id="A0AAJ1ECV1"/>
<feature type="domain" description="Reverse transcriptase" evidence="9">
    <location>
        <begin position="67"/>
        <end position="277"/>
    </location>
</feature>
<protein>
    <recommendedName>
        <fullName evidence="1">RNA-directed DNA polymerase</fullName>
        <ecNumber evidence="1">2.7.7.49</ecNumber>
    </recommendedName>
</protein>
<dbReference type="PANTHER" id="PTHR34047:SF7">
    <property type="entry name" value="RNA-DIRECTED DNA POLYMERASE"/>
    <property type="match status" value="1"/>
</dbReference>
<keyword evidence="3" id="KW-0548">Nucleotidyltransferase</keyword>
<dbReference type="RefSeq" id="WP_222419773.1">
    <property type="nucleotide sequence ID" value="NZ_JAAXEP010000005.1"/>
</dbReference>
<evidence type="ECO:0000256" key="3">
    <source>
        <dbReference type="ARBA" id="ARBA00022695"/>
    </source>
</evidence>
<dbReference type="PRINTS" id="PR00866">
    <property type="entry name" value="RNADNAPOLMS"/>
</dbReference>
<dbReference type="InterPro" id="IPR051083">
    <property type="entry name" value="GrpII_Intron_Splice-Mob/Def"/>
</dbReference>
<dbReference type="GO" id="GO:0003723">
    <property type="term" value="F:RNA binding"/>
    <property type="evidence" value="ECO:0007669"/>
    <property type="project" value="InterPro"/>
</dbReference>
<comment type="caution">
    <text evidence="10">The sequence shown here is derived from an EMBL/GenBank/DDBJ whole genome shotgun (WGS) entry which is preliminary data.</text>
</comment>
<organism evidence="10 11">
    <name type="scientific">Rhizobium leguminosarum</name>
    <dbReference type="NCBI Taxonomy" id="384"/>
    <lineage>
        <taxon>Bacteria</taxon>
        <taxon>Pseudomonadati</taxon>
        <taxon>Pseudomonadota</taxon>
        <taxon>Alphaproteobacteria</taxon>
        <taxon>Hyphomicrobiales</taxon>
        <taxon>Rhizobiaceae</taxon>
        <taxon>Rhizobium/Agrobacterium group</taxon>
        <taxon>Rhizobium</taxon>
    </lineage>
</organism>
<evidence type="ECO:0000313" key="11">
    <source>
        <dbReference type="Proteomes" id="UP000825699"/>
    </source>
</evidence>
<comment type="similarity">
    <text evidence="7">Belongs to the bacterial reverse transcriptase family.</text>
</comment>
<dbReference type="InterPro" id="IPR000123">
    <property type="entry name" value="Reverse_transcriptase_msDNA"/>
</dbReference>
<keyword evidence="2" id="KW-0808">Transferase</keyword>
<dbReference type="GO" id="GO:0046872">
    <property type="term" value="F:metal ion binding"/>
    <property type="evidence" value="ECO:0007669"/>
    <property type="project" value="UniProtKB-KW"/>
</dbReference>
<accession>A0AAJ1ECV1</accession>
<dbReference type="PROSITE" id="PS50878">
    <property type="entry name" value="RT_POL"/>
    <property type="match status" value="1"/>
</dbReference>
<evidence type="ECO:0000256" key="7">
    <source>
        <dbReference type="ARBA" id="ARBA00034120"/>
    </source>
</evidence>
<evidence type="ECO:0000313" key="10">
    <source>
        <dbReference type="EMBL" id="MBY5628553.1"/>
    </source>
</evidence>
<name>A0AAJ1ECV1_RHILE</name>
<comment type="catalytic activity">
    <reaction evidence="8">
        <text>DNA(n) + a 2'-deoxyribonucleoside 5'-triphosphate = DNA(n+1) + diphosphate</text>
        <dbReference type="Rhea" id="RHEA:22508"/>
        <dbReference type="Rhea" id="RHEA-COMP:17339"/>
        <dbReference type="Rhea" id="RHEA-COMP:17340"/>
        <dbReference type="ChEBI" id="CHEBI:33019"/>
        <dbReference type="ChEBI" id="CHEBI:61560"/>
        <dbReference type="ChEBI" id="CHEBI:173112"/>
        <dbReference type="EC" id="2.7.7.49"/>
    </reaction>
</comment>
<dbReference type="CDD" id="cd03487">
    <property type="entry name" value="RT_Bac_retron_II"/>
    <property type="match status" value="1"/>
</dbReference>
<dbReference type="EMBL" id="JAAXEP010000005">
    <property type="protein sequence ID" value="MBY5628553.1"/>
    <property type="molecule type" value="Genomic_DNA"/>
</dbReference>
<dbReference type="Proteomes" id="UP000825699">
    <property type="component" value="Unassembled WGS sequence"/>
</dbReference>
<dbReference type="InterPro" id="IPR000477">
    <property type="entry name" value="RT_dom"/>
</dbReference>
<evidence type="ECO:0000259" key="9">
    <source>
        <dbReference type="PROSITE" id="PS50878"/>
    </source>
</evidence>
<dbReference type="PANTHER" id="PTHR34047">
    <property type="entry name" value="NUCLEAR INTRON MATURASE 1, MITOCHONDRIAL-RELATED"/>
    <property type="match status" value="1"/>
</dbReference>